<organism evidence="17 18">
    <name type="scientific">Microbacterium allomyrinae</name>
    <dbReference type="NCBI Taxonomy" id="2830666"/>
    <lineage>
        <taxon>Bacteria</taxon>
        <taxon>Bacillati</taxon>
        <taxon>Actinomycetota</taxon>
        <taxon>Actinomycetes</taxon>
        <taxon>Micrococcales</taxon>
        <taxon>Microbacteriaceae</taxon>
        <taxon>Microbacterium</taxon>
    </lineage>
</organism>
<evidence type="ECO:0000256" key="7">
    <source>
        <dbReference type="ARBA" id="ARBA00022695"/>
    </source>
</evidence>
<dbReference type="RefSeq" id="WP_229385784.1">
    <property type="nucleotide sequence ID" value="NZ_JAGTTN010000007.1"/>
</dbReference>
<evidence type="ECO:0000256" key="10">
    <source>
        <dbReference type="ARBA" id="ARBA00022827"/>
    </source>
</evidence>
<dbReference type="NCBIfam" id="TIGR00083">
    <property type="entry name" value="ribF"/>
    <property type="match status" value="1"/>
</dbReference>
<dbReference type="Pfam" id="PF06574">
    <property type="entry name" value="FAD_syn"/>
    <property type="match status" value="1"/>
</dbReference>
<evidence type="ECO:0000259" key="16">
    <source>
        <dbReference type="SMART" id="SM00904"/>
    </source>
</evidence>
<dbReference type="GO" id="GO:0008531">
    <property type="term" value="F:riboflavin kinase activity"/>
    <property type="evidence" value="ECO:0007669"/>
    <property type="project" value="UniProtKB-UniRule"/>
</dbReference>
<dbReference type="PANTHER" id="PTHR22749">
    <property type="entry name" value="RIBOFLAVIN KINASE/FMN ADENYLYLTRANSFERASE"/>
    <property type="match status" value="1"/>
</dbReference>
<protein>
    <recommendedName>
        <fullName evidence="15">Riboflavin biosynthesis protein</fullName>
    </recommendedName>
    <domain>
        <recommendedName>
            <fullName evidence="15">Riboflavin kinase</fullName>
            <ecNumber evidence="15">2.7.1.26</ecNumber>
        </recommendedName>
        <alternativeName>
            <fullName evidence="15">Flavokinase</fullName>
        </alternativeName>
    </domain>
    <domain>
        <recommendedName>
            <fullName evidence="15">FMN adenylyltransferase</fullName>
            <ecNumber evidence="15">2.7.7.2</ecNumber>
        </recommendedName>
        <alternativeName>
            <fullName evidence="15">FAD pyrophosphorylase</fullName>
        </alternativeName>
        <alternativeName>
            <fullName evidence="15">FAD synthase</fullName>
        </alternativeName>
    </domain>
</protein>
<sequence length="327" mass="34651">MIVFRDPAEVPAGFGPAVVAIGKFDGVHSGHRAVIDRAQVDAAAAGARVVAVTFDRNPLALLRPEVCPESLVGVSQKIQLLAEAGVDATLLLAFDRTLADLGAREFVEHVLVGALGVQIVLVGADFRFGRGGAGDPALLRELGGEFGFEVDVVDDVRAIDAGRRVSSTWVRELLSAGDVSGATKLLGRAHSVRGEVVHGLKRGRELGFPTANLSAALEGFVPAEGVYAGWLVDGGVPGDGAAEPRSSVRYPAAISVGTNPTFDDVEVRQVEAYVLDETELDLYGHTVDVEFVSRIRGMVAFEGIEPLIEKMTDDVAQVRRELTRTHP</sequence>
<dbReference type="SUPFAM" id="SSF82114">
    <property type="entry name" value="Riboflavin kinase-like"/>
    <property type="match status" value="1"/>
</dbReference>
<dbReference type="InterPro" id="IPR015865">
    <property type="entry name" value="Riboflavin_kinase_bac/euk"/>
</dbReference>
<evidence type="ECO:0000256" key="13">
    <source>
        <dbReference type="ARBA" id="ARBA00047880"/>
    </source>
</evidence>
<evidence type="ECO:0000256" key="12">
    <source>
        <dbReference type="ARBA" id="ARBA00023268"/>
    </source>
</evidence>
<dbReference type="GO" id="GO:0005524">
    <property type="term" value="F:ATP binding"/>
    <property type="evidence" value="ECO:0007669"/>
    <property type="project" value="UniProtKB-UniRule"/>
</dbReference>
<keyword evidence="7 15" id="KW-0548">Nucleotidyltransferase</keyword>
<dbReference type="SUPFAM" id="SSF52374">
    <property type="entry name" value="Nucleotidylyl transferase"/>
    <property type="match status" value="1"/>
</dbReference>
<dbReference type="InterPro" id="IPR023465">
    <property type="entry name" value="Riboflavin_kinase_dom_sf"/>
</dbReference>
<comment type="pathway">
    <text evidence="3 15">Cofactor biosynthesis; FMN biosynthesis; FMN from riboflavin (ATP route): step 1/1.</text>
</comment>
<dbReference type="Proteomes" id="UP001139354">
    <property type="component" value="Unassembled WGS sequence"/>
</dbReference>
<evidence type="ECO:0000256" key="9">
    <source>
        <dbReference type="ARBA" id="ARBA00022777"/>
    </source>
</evidence>
<dbReference type="Gene3D" id="2.40.30.30">
    <property type="entry name" value="Riboflavin kinase-like"/>
    <property type="match status" value="1"/>
</dbReference>
<comment type="catalytic activity">
    <reaction evidence="14 15">
        <text>FMN + ATP + H(+) = FAD + diphosphate</text>
        <dbReference type="Rhea" id="RHEA:17237"/>
        <dbReference type="ChEBI" id="CHEBI:15378"/>
        <dbReference type="ChEBI" id="CHEBI:30616"/>
        <dbReference type="ChEBI" id="CHEBI:33019"/>
        <dbReference type="ChEBI" id="CHEBI:57692"/>
        <dbReference type="ChEBI" id="CHEBI:58210"/>
        <dbReference type="EC" id="2.7.7.2"/>
    </reaction>
</comment>
<comment type="function">
    <text evidence="1">Catalyzes the phosphorylation of riboflavin to FMN followed by the adenylation of FMN to FAD.</text>
</comment>
<keyword evidence="8 15" id="KW-0547">Nucleotide-binding</keyword>
<keyword evidence="12" id="KW-0511">Multifunctional enzyme</keyword>
<gene>
    <name evidence="17" type="ORF">KEC57_16455</name>
</gene>
<keyword evidence="9 15" id="KW-0418">Kinase</keyword>
<comment type="similarity">
    <text evidence="15">Belongs to the ribF family.</text>
</comment>
<keyword evidence="11 15" id="KW-0067">ATP-binding</keyword>
<dbReference type="CDD" id="cd02064">
    <property type="entry name" value="FAD_synthetase_N"/>
    <property type="match status" value="1"/>
</dbReference>
<evidence type="ECO:0000256" key="11">
    <source>
        <dbReference type="ARBA" id="ARBA00022840"/>
    </source>
</evidence>
<dbReference type="Gene3D" id="3.40.50.620">
    <property type="entry name" value="HUPs"/>
    <property type="match status" value="1"/>
</dbReference>
<dbReference type="SMART" id="SM00904">
    <property type="entry name" value="Flavokinase"/>
    <property type="match status" value="1"/>
</dbReference>
<feature type="domain" description="Riboflavin kinase" evidence="16">
    <location>
        <begin position="185"/>
        <end position="323"/>
    </location>
</feature>
<keyword evidence="18" id="KW-1185">Reference proteome</keyword>
<reference evidence="17" key="1">
    <citation type="submission" date="2021-04" db="EMBL/GenBank/DDBJ databases">
        <title>Microbacterium tenobrionis sp. nov. and Microbacterium allomyrinae sp. nov., isolated from larvae of Tenobrio molitor and Allomyrina dichotoma, respectively.</title>
        <authorList>
            <person name="Lee S.D."/>
        </authorList>
    </citation>
    <scope>NUCLEOTIDE SEQUENCE</scope>
    <source>
        <strain evidence="17">BWT-G7</strain>
    </source>
</reference>
<evidence type="ECO:0000256" key="8">
    <source>
        <dbReference type="ARBA" id="ARBA00022741"/>
    </source>
</evidence>
<proteinExistence type="inferred from homology"/>
<accession>A0A9X1S529</accession>
<dbReference type="InterPro" id="IPR015864">
    <property type="entry name" value="FAD_synthase"/>
</dbReference>
<comment type="pathway">
    <text evidence="2 15">Cofactor biosynthesis; FAD biosynthesis; FAD from FMN: step 1/1.</text>
</comment>
<keyword evidence="4 15" id="KW-0285">Flavoprotein</keyword>
<dbReference type="EC" id="2.7.7.2" evidence="15"/>
<comment type="catalytic activity">
    <reaction evidence="13 15">
        <text>riboflavin + ATP = FMN + ADP + H(+)</text>
        <dbReference type="Rhea" id="RHEA:14357"/>
        <dbReference type="ChEBI" id="CHEBI:15378"/>
        <dbReference type="ChEBI" id="CHEBI:30616"/>
        <dbReference type="ChEBI" id="CHEBI:57986"/>
        <dbReference type="ChEBI" id="CHEBI:58210"/>
        <dbReference type="ChEBI" id="CHEBI:456216"/>
        <dbReference type="EC" id="2.7.1.26"/>
    </reaction>
</comment>
<evidence type="ECO:0000256" key="4">
    <source>
        <dbReference type="ARBA" id="ARBA00022630"/>
    </source>
</evidence>
<dbReference type="GO" id="GO:0009231">
    <property type="term" value="P:riboflavin biosynthetic process"/>
    <property type="evidence" value="ECO:0007669"/>
    <property type="project" value="InterPro"/>
</dbReference>
<dbReference type="GO" id="GO:0006747">
    <property type="term" value="P:FAD biosynthetic process"/>
    <property type="evidence" value="ECO:0007669"/>
    <property type="project" value="UniProtKB-UniRule"/>
</dbReference>
<dbReference type="GO" id="GO:0003919">
    <property type="term" value="F:FMN adenylyltransferase activity"/>
    <property type="evidence" value="ECO:0007669"/>
    <property type="project" value="UniProtKB-UniRule"/>
</dbReference>
<evidence type="ECO:0000256" key="1">
    <source>
        <dbReference type="ARBA" id="ARBA00002121"/>
    </source>
</evidence>
<dbReference type="PANTHER" id="PTHR22749:SF6">
    <property type="entry name" value="RIBOFLAVIN KINASE"/>
    <property type="match status" value="1"/>
</dbReference>
<evidence type="ECO:0000256" key="6">
    <source>
        <dbReference type="ARBA" id="ARBA00022679"/>
    </source>
</evidence>
<dbReference type="EC" id="2.7.1.26" evidence="15"/>
<evidence type="ECO:0000313" key="17">
    <source>
        <dbReference type="EMBL" id="MCC2033778.1"/>
    </source>
</evidence>
<evidence type="ECO:0000256" key="3">
    <source>
        <dbReference type="ARBA" id="ARBA00005201"/>
    </source>
</evidence>
<evidence type="ECO:0000256" key="15">
    <source>
        <dbReference type="PIRNR" id="PIRNR004491"/>
    </source>
</evidence>
<dbReference type="FunFam" id="3.40.50.620:FF:000021">
    <property type="entry name" value="Riboflavin biosynthesis protein"/>
    <property type="match status" value="1"/>
</dbReference>
<evidence type="ECO:0000256" key="2">
    <source>
        <dbReference type="ARBA" id="ARBA00004726"/>
    </source>
</evidence>
<evidence type="ECO:0000313" key="18">
    <source>
        <dbReference type="Proteomes" id="UP001139354"/>
    </source>
</evidence>
<evidence type="ECO:0000256" key="14">
    <source>
        <dbReference type="ARBA" id="ARBA00049494"/>
    </source>
</evidence>
<comment type="caution">
    <text evidence="17">The sequence shown here is derived from an EMBL/GenBank/DDBJ whole genome shotgun (WGS) entry which is preliminary data.</text>
</comment>
<keyword evidence="5 15" id="KW-0288">FMN</keyword>
<dbReference type="InterPro" id="IPR023468">
    <property type="entry name" value="Riboflavin_kinase"/>
</dbReference>
<dbReference type="Pfam" id="PF01687">
    <property type="entry name" value="Flavokinase"/>
    <property type="match status" value="1"/>
</dbReference>
<dbReference type="FunFam" id="2.40.30.30:FF:000003">
    <property type="entry name" value="Riboflavin biosynthesis protein"/>
    <property type="match status" value="1"/>
</dbReference>
<keyword evidence="10 15" id="KW-0274">FAD</keyword>
<dbReference type="EMBL" id="JAGTTN010000007">
    <property type="protein sequence ID" value="MCC2033778.1"/>
    <property type="molecule type" value="Genomic_DNA"/>
</dbReference>
<keyword evidence="6 15" id="KW-0808">Transferase</keyword>
<dbReference type="PIRSF" id="PIRSF004491">
    <property type="entry name" value="FAD_Synth"/>
    <property type="match status" value="1"/>
</dbReference>
<dbReference type="AlphaFoldDB" id="A0A9X1S529"/>
<dbReference type="InterPro" id="IPR002606">
    <property type="entry name" value="Riboflavin_kinase_bac"/>
</dbReference>
<evidence type="ECO:0000256" key="5">
    <source>
        <dbReference type="ARBA" id="ARBA00022643"/>
    </source>
</evidence>
<dbReference type="NCBIfam" id="NF004160">
    <property type="entry name" value="PRK05627.1-3"/>
    <property type="match status" value="1"/>
</dbReference>
<dbReference type="GO" id="GO:0009398">
    <property type="term" value="P:FMN biosynthetic process"/>
    <property type="evidence" value="ECO:0007669"/>
    <property type="project" value="UniProtKB-UniRule"/>
</dbReference>
<dbReference type="InterPro" id="IPR014729">
    <property type="entry name" value="Rossmann-like_a/b/a_fold"/>
</dbReference>
<name>A0A9X1S529_9MICO</name>